<accession>A0ABQ7HZ76</accession>
<organism evidence="2 3">
    <name type="scientific">Astathelohania contejeani</name>
    <dbReference type="NCBI Taxonomy" id="164912"/>
    <lineage>
        <taxon>Eukaryota</taxon>
        <taxon>Fungi</taxon>
        <taxon>Fungi incertae sedis</taxon>
        <taxon>Microsporidia</taxon>
        <taxon>Astathelohaniidae</taxon>
        <taxon>Astathelohania</taxon>
    </lineage>
</organism>
<name>A0ABQ7HZ76_9MICR</name>
<evidence type="ECO:0000313" key="2">
    <source>
        <dbReference type="EMBL" id="KAF7683498.1"/>
    </source>
</evidence>
<dbReference type="EMBL" id="SBIQ01000081">
    <property type="protein sequence ID" value="KAF7683498.1"/>
    <property type="molecule type" value="Genomic_DNA"/>
</dbReference>
<gene>
    <name evidence="2" type="ORF">TCON_1298</name>
</gene>
<proteinExistence type="predicted"/>
<evidence type="ECO:0000313" key="3">
    <source>
        <dbReference type="Proteomes" id="UP001516464"/>
    </source>
</evidence>
<comment type="caution">
    <text evidence="2">The sequence shown here is derived from an EMBL/GenBank/DDBJ whole genome shotgun (WGS) entry which is preliminary data.</text>
</comment>
<keyword evidence="3" id="KW-1185">Reference proteome</keyword>
<sequence>MDNSFDDSKDQTESNIYQFGSFNSSLFNLDDSRIQPENENDSLLSTVLQRLSIKSGDEEYCDELSGEKNDDAYLVNIYNLFVSINNKLDFLGSREHKKILALLKLGRIEEAKEQLSYTVGDVSIVDVLIGKELDIINNKLRDLLDKISQLKQKETEKKRKLRSVLEKEIKPNLKKEIKREMIELIIEELGIANEHRIEDNDDIGNIIQKYKHKYEEKNKLIISKLQKENLSFSESINKFTEKNIKLKKDCVLLANEVNKFREANKKKNMIIEKQKRIIDLLQRNISNTTEYPIIELKDRINKLRREMENEDDPIIKNKMMEKIDDYERRVEDFIFLELNDRIEKNRA</sequence>
<feature type="coiled-coil region" evidence="1">
    <location>
        <begin position="133"/>
        <end position="167"/>
    </location>
</feature>
<evidence type="ECO:0000256" key="1">
    <source>
        <dbReference type="SAM" id="Coils"/>
    </source>
</evidence>
<keyword evidence="1" id="KW-0175">Coiled coil</keyword>
<reference evidence="2 3" key="1">
    <citation type="submission" date="2019-01" db="EMBL/GenBank/DDBJ databases">
        <title>Genomes sequencing and comparative genomics of infectious freshwater microsporidia, Cucumispora dikerogammari and Thelohania contejeani.</title>
        <authorList>
            <person name="Cormier A."/>
            <person name="Giraud I."/>
            <person name="Wattier R."/>
            <person name="Teixeira M."/>
            <person name="Grandjean F."/>
            <person name="Rigaud T."/>
            <person name="Cordaux R."/>
        </authorList>
    </citation>
    <scope>NUCLEOTIDE SEQUENCE [LARGE SCALE GENOMIC DNA]</scope>
    <source>
        <strain evidence="2">T1</strain>
        <tissue evidence="2">Spores</tissue>
    </source>
</reference>
<dbReference type="Proteomes" id="UP001516464">
    <property type="component" value="Unassembled WGS sequence"/>
</dbReference>
<protein>
    <submittedName>
        <fullName evidence="2">Uncharacterized protein</fullName>
    </submittedName>
</protein>